<dbReference type="RefSeq" id="WP_047368796.1">
    <property type="nucleotide sequence ID" value="NZ_CABMNU010000003.1"/>
</dbReference>
<dbReference type="EMBL" id="DACSUM010000028">
    <property type="protein sequence ID" value="HAT3582976.1"/>
    <property type="molecule type" value="Genomic_DNA"/>
</dbReference>
<dbReference type="AlphaFoldDB" id="A0A9P3TAC9"/>
<keyword evidence="1" id="KW-0732">Signal</keyword>
<protein>
    <submittedName>
        <fullName evidence="2">Type-F conjugative transfer system mating-pair stabilization protein TraN</fullName>
    </submittedName>
</protein>
<accession>A0A9P3TAC9</accession>
<gene>
    <name evidence="2" type="primary">traN</name>
    <name evidence="2" type="ORF">I8531_003303</name>
</gene>
<dbReference type="Pfam" id="PF06986">
    <property type="entry name" value="F_T4SS_TraN"/>
    <property type="match status" value="1"/>
</dbReference>
<organism evidence="2 3">
    <name type="scientific">Kluyvera intermedia</name>
    <name type="common">Enterobacter intermedius</name>
    <dbReference type="NCBI Taxonomy" id="61648"/>
    <lineage>
        <taxon>Bacteria</taxon>
        <taxon>Pseudomonadati</taxon>
        <taxon>Pseudomonadota</taxon>
        <taxon>Gammaproteobacteria</taxon>
        <taxon>Enterobacterales</taxon>
        <taxon>Enterobacteriaceae</taxon>
        <taxon>Kluyvera</taxon>
    </lineage>
</organism>
<comment type="caution">
    <text evidence="2">The sequence shown here is derived from an EMBL/GenBank/DDBJ whole genome shotgun (WGS) entry which is preliminary data.</text>
</comment>
<feature type="signal peptide" evidence="1">
    <location>
        <begin position="1"/>
        <end position="18"/>
    </location>
</feature>
<feature type="chain" id="PRO_5040189007" evidence="1">
    <location>
        <begin position="19"/>
        <end position="627"/>
    </location>
</feature>
<reference evidence="2" key="2">
    <citation type="submission" date="2020-10" db="EMBL/GenBank/DDBJ databases">
        <authorList>
            <consortium name="NCBI Pathogen Detection Project"/>
        </authorList>
    </citation>
    <scope>NUCLEOTIDE SEQUENCE</scope>
    <source>
        <strain evidence="2">CAVp300</strain>
    </source>
</reference>
<proteinExistence type="predicted"/>
<dbReference type="Proteomes" id="UP000867740">
    <property type="component" value="Unassembled WGS sequence"/>
</dbReference>
<name>A0A9P3TAC9_KLUIN</name>
<evidence type="ECO:0000313" key="2">
    <source>
        <dbReference type="EMBL" id="HAT3582976.1"/>
    </source>
</evidence>
<dbReference type="InterPro" id="IPR014121">
    <property type="entry name" value="TraN_Ftype"/>
</dbReference>
<dbReference type="NCBIfam" id="NF009016">
    <property type="entry name" value="PRK12355.3-2"/>
    <property type="match status" value="1"/>
</dbReference>
<sequence>MKMSLAILVLLFSGLAFADANSDAYKAGSSFGKGSASQGTSALKNTDAVNSAIPGYTSNPSETNYYGGVRGGDSGLSDKGQSALLGSNAGQAVIDASTKNPSPVIDPNAPFITAGKAAESGSESVLNGTSQQCTSTAVSKSTFENFQCDRDVGDIETCGRTASITGSYVDDYAYTTYTIDFTNRKLSAGGQTLPLQGSGDKGPYYYDVPVPSGEVISATMTYTFDRSAAKSNDLYFLNLTLLGQTLNMYDTSGSYTLPAGNAFNKDELLRIVVNNKQNVPYMVEDLFSSPGGSPIWHFQIVFTFRTGTQKYVPQITWSSSCGFDTATAKSSAGSICTDPGGTRTVTVDGVQYSQYSDCWGYTDSYVTGTNSTGNCASLINNPSCTLSAHTCTDTDAATGTCLHQTETYQCQKVYSSSGLVCGGDYFCKTGDCSDTNGAGDSGFDTAVAKLAGLASAGENVRDDQVNVRAFSGQAMSCRKAFAGFNNCCKDSGWGADAGLAACNSDEMAIGKAKAKKVTVSVGERCDHKVLGACVQKSQVYCVFQGKLARIIQEQGRRDQLGVSFGSGDNPDCRGITVPELQDINFDLINFADFYEDLMNNQKIPDASTMAQLAKDRVAAQVNQMGGK</sequence>
<evidence type="ECO:0000313" key="3">
    <source>
        <dbReference type="Proteomes" id="UP000867740"/>
    </source>
</evidence>
<reference evidence="2" key="1">
    <citation type="journal article" date="2018" name="Genome Biol.">
        <title>SKESA: strategic k-mer extension for scrupulous assemblies.</title>
        <authorList>
            <person name="Souvorov A."/>
            <person name="Agarwala R."/>
            <person name="Lipman D.J."/>
        </authorList>
    </citation>
    <scope>NUCLEOTIDE SEQUENCE</scope>
    <source>
        <strain evidence="2">CAVp300</strain>
    </source>
</reference>
<evidence type="ECO:0000256" key="1">
    <source>
        <dbReference type="SAM" id="SignalP"/>
    </source>
</evidence>